<name>A0A7S9L0N0_9SPHI</name>
<dbReference type="Proteomes" id="UP000594759">
    <property type="component" value="Chromosome"/>
</dbReference>
<keyword evidence="2" id="KW-1185">Reference proteome</keyword>
<evidence type="ECO:0000313" key="1">
    <source>
        <dbReference type="EMBL" id="QPH40099.1"/>
    </source>
</evidence>
<proteinExistence type="predicted"/>
<dbReference type="AlphaFoldDB" id="A0A7S9L0N0"/>
<dbReference type="EMBL" id="CP064939">
    <property type="protein sequence ID" value="QPH40099.1"/>
    <property type="molecule type" value="Genomic_DNA"/>
</dbReference>
<organism evidence="1 2">
    <name type="scientific">Pedobacter endophyticus</name>
    <dbReference type="NCBI Taxonomy" id="2789740"/>
    <lineage>
        <taxon>Bacteria</taxon>
        <taxon>Pseudomonadati</taxon>
        <taxon>Bacteroidota</taxon>
        <taxon>Sphingobacteriia</taxon>
        <taxon>Sphingobacteriales</taxon>
        <taxon>Sphingobacteriaceae</taxon>
        <taxon>Pedobacter</taxon>
    </lineage>
</organism>
<reference evidence="1 2" key="1">
    <citation type="submission" date="2020-11" db="EMBL/GenBank/DDBJ databases">
        <title>Pedobacter endophytica, an endophytic bacteria isolated form Carex pumila.</title>
        <authorList>
            <person name="Peng Y."/>
            <person name="Jiang L."/>
            <person name="Lee J."/>
        </authorList>
    </citation>
    <scope>NUCLEOTIDE SEQUENCE [LARGE SCALE GENOMIC DNA]</scope>
    <source>
        <strain evidence="1 2">JBR3-12</strain>
    </source>
</reference>
<accession>A0A7S9L0N0</accession>
<evidence type="ECO:0000313" key="2">
    <source>
        <dbReference type="Proteomes" id="UP000594759"/>
    </source>
</evidence>
<gene>
    <name evidence="1" type="ORF">IZT61_02090</name>
</gene>
<dbReference type="RefSeq" id="WP_196099555.1">
    <property type="nucleotide sequence ID" value="NZ_CP064939.1"/>
</dbReference>
<protein>
    <submittedName>
        <fullName evidence="1">Uncharacterized protein</fullName>
    </submittedName>
</protein>
<sequence>MSDDNTKNNSSKRILNRLKRLTELYSLGTIEENRYIIGSFFSEKWRILDFEGRTAITNPAARLTYLINKSLVHKKNRKNVPENYLSGFVLGINFNPYQLEEDLKIFCRIPIDSLEDSEN</sequence>
<dbReference type="KEGG" id="pex:IZT61_02090"/>